<keyword evidence="3" id="KW-1185">Reference proteome</keyword>
<feature type="domain" description="SPOR" evidence="1">
    <location>
        <begin position="105"/>
        <end position="182"/>
    </location>
</feature>
<dbReference type="InterPro" id="IPR036680">
    <property type="entry name" value="SPOR-like_sf"/>
</dbReference>
<name>A0A5C4RSE5_9GAMM</name>
<evidence type="ECO:0000313" key="3">
    <source>
        <dbReference type="Proteomes" id="UP000305760"/>
    </source>
</evidence>
<dbReference type="Gene3D" id="3.30.70.1070">
    <property type="entry name" value="Sporulation related repeat"/>
    <property type="match status" value="1"/>
</dbReference>
<accession>A0A5C4RSE5</accession>
<reference evidence="2 3" key="1">
    <citation type="submission" date="2019-03" db="EMBL/GenBank/DDBJ databases">
        <title>Arenimonas daejeonensis sp. nov., isolated from compost.</title>
        <authorList>
            <person name="Jeon C.O."/>
        </authorList>
    </citation>
    <scope>NUCLEOTIDE SEQUENCE [LARGE SCALE GENOMIC DNA]</scope>
    <source>
        <strain evidence="2 3">R29</strain>
    </source>
</reference>
<comment type="caution">
    <text evidence="2">The sequence shown here is derived from an EMBL/GenBank/DDBJ whole genome shotgun (WGS) entry which is preliminary data.</text>
</comment>
<dbReference type="OrthoDB" id="5986009at2"/>
<evidence type="ECO:0000259" key="1">
    <source>
        <dbReference type="PROSITE" id="PS51724"/>
    </source>
</evidence>
<dbReference type="EMBL" id="SMDR01000002">
    <property type="protein sequence ID" value="TNJ33889.1"/>
    <property type="molecule type" value="Genomic_DNA"/>
</dbReference>
<dbReference type="GO" id="GO:0042834">
    <property type="term" value="F:peptidoglycan binding"/>
    <property type="evidence" value="ECO:0007669"/>
    <property type="project" value="InterPro"/>
</dbReference>
<evidence type="ECO:0000313" key="2">
    <source>
        <dbReference type="EMBL" id="TNJ33889.1"/>
    </source>
</evidence>
<organism evidence="2 3">
    <name type="scientific">Arenimonas terrae</name>
    <dbReference type="NCBI Taxonomy" id="2546226"/>
    <lineage>
        <taxon>Bacteria</taxon>
        <taxon>Pseudomonadati</taxon>
        <taxon>Pseudomonadota</taxon>
        <taxon>Gammaproteobacteria</taxon>
        <taxon>Lysobacterales</taxon>
        <taxon>Lysobacteraceae</taxon>
        <taxon>Arenimonas</taxon>
    </lineage>
</organism>
<dbReference type="RefSeq" id="WP_139448753.1">
    <property type="nucleotide sequence ID" value="NZ_SMDR01000002.1"/>
</dbReference>
<gene>
    <name evidence="2" type="ORF">E1B00_11210</name>
</gene>
<proteinExistence type="predicted"/>
<sequence length="218" mass="23473">MILRSLVVLLVCLNLGVGLWWSLRRDPAPPPPPAVEAGTGSLVLLGEAEAPPAPDDAEVGAVPVPVADAPVCLSLGPFATPADLRAAMNAMTPHVGRIQFREVPATELRGYRVYLPAAGSREAALATARQLAARGVRDYYVVTAGAQENTVSLGLFRDLGNAEKRRDELMAQGFQAVLEPRTEDAAQWWIDLAAERGFDWRALLPGRTELEERPVDCT</sequence>
<dbReference type="Proteomes" id="UP000305760">
    <property type="component" value="Unassembled WGS sequence"/>
</dbReference>
<protein>
    <submittedName>
        <fullName evidence="2">SPOR domain-containing protein</fullName>
    </submittedName>
</protein>
<dbReference type="Pfam" id="PF05036">
    <property type="entry name" value="SPOR"/>
    <property type="match status" value="1"/>
</dbReference>
<dbReference type="InterPro" id="IPR007730">
    <property type="entry name" value="SPOR-like_dom"/>
</dbReference>
<dbReference type="PROSITE" id="PS51724">
    <property type="entry name" value="SPOR"/>
    <property type="match status" value="1"/>
</dbReference>
<dbReference type="AlphaFoldDB" id="A0A5C4RSE5"/>